<dbReference type="STRING" id="387005.A0A183HTQ4"/>
<reference evidence="4" key="1">
    <citation type="submission" date="2016-06" db="UniProtKB">
        <authorList>
            <consortium name="WormBaseParasite"/>
        </authorList>
    </citation>
    <scope>IDENTIFICATION</scope>
</reference>
<gene>
    <name evidence="2" type="ORF">OFLC_LOCUS10870</name>
</gene>
<evidence type="ECO:0000259" key="1">
    <source>
        <dbReference type="Pfam" id="PF24991"/>
    </source>
</evidence>
<dbReference type="Proteomes" id="UP000267606">
    <property type="component" value="Unassembled WGS sequence"/>
</dbReference>
<dbReference type="Pfam" id="PF26182">
    <property type="entry name" value="Ig_NUP210_5th"/>
    <property type="match status" value="1"/>
</dbReference>
<dbReference type="InterPro" id="IPR056897">
    <property type="entry name" value="Ig_NUP210_4th"/>
</dbReference>
<name>A0A183HTQ4_9BILA</name>
<dbReference type="PANTHER" id="PTHR23019">
    <property type="entry name" value="NUCLEAR PORE MEMBRANE GLYCOPROTEIN GP210-RELATED"/>
    <property type="match status" value="1"/>
</dbReference>
<accession>A0A183HTQ4</accession>
<feature type="domain" description="NUP210 fourth Ig-like" evidence="1">
    <location>
        <begin position="1"/>
        <end position="54"/>
    </location>
</feature>
<dbReference type="GO" id="GO:0005643">
    <property type="term" value="C:nuclear pore"/>
    <property type="evidence" value="ECO:0007669"/>
    <property type="project" value="TreeGrafter"/>
</dbReference>
<reference evidence="2 3" key="2">
    <citation type="submission" date="2018-11" db="EMBL/GenBank/DDBJ databases">
        <authorList>
            <consortium name="Pathogen Informatics"/>
        </authorList>
    </citation>
    <scope>NUCLEOTIDE SEQUENCE [LARGE SCALE GENOMIC DNA]</scope>
</reference>
<sequence>MYIPENAVFESAISKEYFKVISKSRNGSYFNVRTIKSGTAKLRAAFVSVISSEGELRMSSSIKDEVTAVISEPIEVIPPFVAFPYIDAKKIHSKKLLARGGTGSFTWSSMHPEIASVDSSGILLTGNLGETEVIAQDVQNNAHFGKAVVQILQPTGIAFSKSHLEAEVH</sequence>
<dbReference type="AlphaFoldDB" id="A0A183HTQ4"/>
<dbReference type="InterPro" id="IPR045197">
    <property type="entry name" value="NUP210-like"/>
</dbReference>
<dbReference type="WBParaSite" id="OFLC_0001086601-mRNA-1">
    <property type="protein sequence ID" value="OFLC_0001086601-mRNA-1"/>
    <property type="gene ID" value="OFLC_0001086601"/>
</dbReference>
<dbReference type="EMBL" id="UZAJ01014999">
    <property type="protein sequence ID" value="VDO72013.1"/>
    <property type="molecule type" value="Genomic_DNA"/>
</dbReference>
<protein>
    <submittedName>
        <fullName evidence="4">BIG2 domain-containing protein</fullName>
    </submittedName>
</protein>
<evidence type="ECO:0000313" key="3">
    <source>
        <dbReference type="Proteomes" id="UP000267606"/>
    </source>
</evidence>
<keyword evidence="3" id="KW-1185">Reference proteome</keyword>
<dbReference type="Pfam" id="PF24991">
    <property type="entry name" value="Ig_NUP210_4th"/>
    <property type="match status" value="1"/>
</dbReference>
<evidence type="ECO:0000313" key="4">
    <source>
        <dbReference type="WBParaSite" id="OFLC_0001086601-mRNA-1"/>
    </source>
</evidence>
<dbReference type="InterPro" id="IPR008964">
    <property type="entry name" value="Invasin/intimin_cell_adhesion"/>
</dbReference>
<dbReference type="Gene3D" id="2.60.40.1080">
    <property type="match status" value="1"/>
</dbReference>
<evidence type="ECO:0000313" key="2">
    <source>
        <dbReference type="EMBL" id="VDO72013.1"/>
    </source>
</evidence>
<dbReference type="PANTHER" id="PTHR23019:SF0">
    <property type="entry name" value="NUCLEAR PORE MEMBRANE GLYCOPROTEIN 210"/>
    <property type="match status" value="1"/>
</dbReference>
<proteinExistence type="predicted"/>
<dbReference type="SUPFAM" id="SSF49373">
    <property type="entry name" value="Invasin/intimin cell-adhesion fragments"/>
    <property type="match status" value="1"/>
</dbReference>
<organism evidence="4">
    <name type="scientific">Onchocerca flexuosa</name>
    <dbReference type="NCBI Taxonomy" id="387005"/>
    <lineage>
        <taxon>Eukaryota</taxon>
        <taxon>Metazoa</taxon>
        <taxon>Ecdysozoa</taxon>
        <taxon>Nematoda</taxon>
        <taxon>Chromadorea</taxon>
        <taxon>Rhabditida</taxon>
        <taxon>Spirurina</taxon>
        <taxon>Spiruromorpha</taxon>
        <taxon>Filarioidea</taxon>
        <taxon>Onchocercidae</taxon>
        <taxon>Onchocerca</taxon>
    </lineage>
</organism>